<comment type="caution">
    <text evidence="2">The sequence shown here is derived from an EMBL/GenBank/DDBJ whole genome shotgun (WGS) entry which is preliminary data.</text>
</comment>
<dbReference type="AlphaFoldDB" id="X0UYF6"/>
<protein>
    <submittedName>
        <fullName evidence="2">Uncharacterized protein</fullName>
    </submittedName>
</protein>
<evidence type="ECO:0000256" key="1">
    <source>
        <dbReference type="SAM" id="MobiDB-lite"/>
    </source>
</evidence>
<organism evidence="2">
    <name type="scientific">marine sediment metagenome</name>
    <dbReference type="NCBI Taxonomy" id="412755"/>
    <lineage>
        <taxon>unclassified sequences</taxon>
        <taxon>metagenomes</taxon>
        <taxon>ecological metagenomes</taxon>
    </lineage>
</organism>
<evidence type="ECO:0000313" key="2">
    <source>
        <dbReference type="EMBL" id="GAG10840.1"/>
    </source>
</evidence>
<dbReference type="EMBL" id="BARS01028640">
    <property type="protein sequence ID" value="GAG10840.1"/>
    <property type="molecule type" value="Genomic_DNA"/>
</dbReference>
<gene>
    <name evidence="2" type="ORF">S01H1_44868</name>
</gene>
<accession>X0UYF6</accession>
<sequence>MPLKIPGAMSTPRDSRRQGRGSRHLQESGALKPWFAAHMQEEAAAGIDVGLRAALGP</sequence>
<name>X0UYF6_9ZZZZ</name>
<proteinExistence type="predicted"/>
<feature type="region of interest" description="Disordered" evidence="1">
    <location>
        <begin position="1"/>
        <end position="29"/>
    </location>
</feature>
<reference evidence="2" key="1">
    <citation type="journal article" date="2014" name="Front. Microbiol.">
        <title>High frequency of phylogenetically diverse reductive dehalogenase-homologous genes in deep subseafloor sedimentary metagenomes.</title>
        <authorList>
            <person name="Kawai M."/>
            <person name="Futagami T."/>
            <person name="Toyoda A."/>
            <person name="Takaki Y."/>
            <person name="Nishi S."/>
            <person name="Hori S."/>
            <person name="Arai W."/>
            <person name="Tsubouchi T."/>
            <person name="Morono Y."/>
            <person name="Uchiyama I."/>
            <person name="Ito T."/>
            <person name="Fujiyama A."/>
            <person name="Inagaki F."/>
            <person name="Takami H."/>
        </authorList>
    </citation>
    <scope>NUCLEOTIDE SEQUENCE</scope>
    <source>
        <strain evidence="2">Expedition CK06-06</strain>
    </source>
</reference>